<evidence type="ECO:0000256" key="1">
    <source>
        <dbReference type="ARBA" id="ARBA00010617"/>
    </source>
</evidence>
<dbReference type="PANTHER" id="PTHR24300:SF375">
    <property type="entry name" value="CYTOCHROME P450 FAMILY"/>
    <property type="match status" value="1"/>
</dbReference>
<dbReference type="InterPro" id="IPR036396">
    <property type="entry name" value="Cyt_P450_sf"/>
</dbReference>
<protein>
    <submittedName>
        <fullName evidence="6">Cytochrome P450_ family 2 subfamily j_ polypeptide 6</fullName>
    </submittedName>
</protein>
<dbReference type="InterPro" id="IPR002401">
    <property type="entry name" value="Cyt_P450_E_grp-I"/>
</dbReference>
<dbReference type="PANTHER" id="PTHR24300">
    <property type="entry name" value="CYTOCHROME P450 508A4-RELATED"/>
    <property type="match status" value="1"/>
</dbReference>
<keyword evidence="4" id="KW-0503">Monooxygenase</keyword>
<evidence type="ECO:0000256" key="3">
    <source>
        <dbReference type="ARBA" id="ARBA00023004"/>
    </source>
</evidence>
<keyword evidence="7" id="KW-1185">Reference proteome</keyword>
<dbReference type="GO" id="GO:0005737">
    <property type="term" value="C:cytoplasm"/>
    <property type="evidence" value="ECO:0007669"/>
    <property type="project" value="TreeGrafter"/>
</dbReference>
<accession>A0A7T8K866</accession>
<organism evidence="6 7">
    <name type="scientific">Caligus rogercresseyi</name>
    <name type="common">Sea louse</name>
    <dbReference type="NCBI Taxonomy" id="217165"/>
    <lineage>
        <taxon>Eukaryota</taxon>
        <taxon>Metazoa</taxon>
        <taxon>Ecdysozoa</taxon>
        <taxon>Arthropoda</taxon>
        <taxon>Crustacea</taxon>
        <taxon>Multicrustacea</taxon>
        <taxon>Hexanauplia</taxon>
        <taxon>Copepoda</taxon>
        <taxon>Siphonostomatoida</taxon>
        <taxon>Caligidae</taxon>
        <taxon>Caligus</taxon>
    </lineage>
</organism>
<comment type="cofactor">
    <cofactor evidence="5">
        <name>heme</name>
        <dbReference type="ChEBI" id="CHEBI:30413"/>
    </cofactor>
</comment>
<comment type="similarity">
    <text evidence="1">Belongs to the cytochrome P450 family.</text>
</comment>
<dbReference type="EMBL" id="CP045895">
    <property type="protein sequence ID" value="QQP48821.1"/>
    <property type="molecule type" value="Genomic_DNA"/>
</dbReference>
<feature type="non-terminal residue" evidence="6">
    <location>
        <position position="1"/>
    </location>
</feature>
<dbReference type="PRINTS" id="PR00463">
    <property type="entry name" value="EP450I"/>
</dbReference>
<dbReference type="GO" id="GO:0006082">
    <property type="term" value="P:organic acid metabolic process"/>
    <property type="evidence" value="ECO:0007669"/>
    <property type="project" value="TreeGrafter"/>
</dbReference>
<sequence>QKAGDNHSYFHIEQLVTICLDFFQAGAETSATTLLWCVLYMSLHPEVQSRCREEIADKLRDGELPTQNALLIPYTHATLMEVQGIKLLYNIIKSNYQEINVNGYQIPKNTEIYSNLMSFHRSPEFFPDPMEFKPERFLSEDGRKVVKMSISTFRTRKTHCMGESLARHPLISPSKKYGKPDPESCFMGITRIPTPFHVEI</sequence>
<name>A0A7T8K866_CALRO</name>
<evidence type="ECO:0000313" key="7">
    <source>
        <dbReference type="Proteomes" id="UP000595437"/>
    </source>
</evidence>
<dbReference type="InterPro" id="IPR001128">
    <property type="entry name" value="Cyt_P450"/>
</dbReference>
<evidence type="ECO:0000256" key="2">
    <source>
        <dbReference type="ARBA" id="ARBA00022723"/>
    </source>
</evidence>
<evidence type="ECO:0000256" key="4">
    <source>
        <dbReference type="ARBA" id="ARBA00023033"/>
    </source>
</evidence>
<dbReference type="GO" id="GO:0006805">
    <property type="term" value="P:xenobiotic metabolic process"/>
    <property type="evidence" value="ECO:0007669"/>
    <property type="project" value="TreeGrafter"/>
</dbReference>
<keyword evidence="3 5" id="KW-0408">Iron</keyword>
<evidence type="ECO:0000256" key="5">
    <source>
        <dbReference type="PIRSR" id="PIRSR602401-1"/>
    </source>
</evidence>
<keyword evidence="2 5" id="KW-0479">Metal-binding</keyword>
<dbReference type="GO" id="GO:0005506">
    <property type="term" value="F:iron ion binding"/>
    <property type="evidence" value="ECO:0007669"/>
    <property type="project" value="InterPro"/>
</dbReference>
<dbReference type="SUPFAM" id="SSF48264">
    <property type="entry name" value="Cytochrome P450"/>
    <property type="match status" value="1"/>
</dbReference>
<feature type="binding site" description="axial binding residue" evidence="5">
    <location>
        <position position="160"/>
    </location>
    <ligand>
        <name>heme</name>
        <dbReference type="ChEBI" id="CHEBI:30413"/>
    </ligand>
    <ligandPart>
        <name>Fe</name>
        <dbReference type="ChEBI" id="CHEBI:18248"/>
    </ligandPart>
</feature>
<dbReference type="GO" id="GO:0020037">
    <property type="term" value="F:heme binding"/>
    <property type="evidence" value="ECO:0007669"/>
    <property type="project" value="InterPro"/>
</dbReference>
<dbReference type="AlphaFoldDB" id="A0A7T8K866"/>
<dbReference type="Proteomes" id="UP000595437">
    <property type="component" value="Chromosome 6"/>
</dbReference>
<proteinExistence type="inferred from homology"/>
<gene>
    <name evidence="6" type="ORF">FKW44_009254</name>
</gene>
<dbReference type="Gene3D" id="1.10.630.10">
    <property type="entry name" value="Cytochrome P450"/>
    <property type="match status" value="1"/>
</dbReference>
<dbReference type="GO" id="GO:0016712">
    <property type="term" value="F:oxidoreductase activity, acting on paired donors, with incorporation or reduction of molecular oxygen, reduced flavin or flavoprotein as one donor, and incorporation of one atom of oxygen"/>
    <property type="evidence" value="ECO:0007669"/>
    <property type="project" value="TreeGrafter"/>
</dbReference>
<dbReference type="Pfam" id="PF00067">
    <property type="entry name" value="p450"/>
    <property type="match status" value="1"/>
</dbReference>
<feature type="non-terminal residue" evidence="6">
    <location>
        <position position="200"/>
    </location>
</feature>
<dbReference type="OrthoDB" id="3934656at2759"/>
<dbReference type="InterPro" id="IPR050182">
    <property type="entry name" value="Cytochrome_P450_fam2"/>
</dbReference>
<keyword evidence="5" id="KW-0349">Heme</keyword>
<evidence type="ECO:0000313" key="6">
    <source>
        <dbReference type="EMBL" id="QQP48821.1"/>
    </source>
</evidence>
<reference evidence="7" key="1">
    <citation type="submission" date="2021-01" db="EMBL/GenBank/DDBJ databases">
        <title>Caligus Genome Assembly.</title>
        <authorList>
            <person name="Gallardo-Escarate C."/>
        </authorList>
    </citation>
    <scope>NUCLEOTIDE SEQUENCE [LARGE SCALE GENOMIC DNA]</scope>
</reference>
<keyword evidence="4" id="KW-0560">Oxidoreductase</keyword>